<sequence>METVLTLWKLCKDSLYLGTARGLGKNDLASDAVLALKQRDCHSTMSDSILITMLLNEDNALENTWVIYIVFALLTGLYSIWYNLLSATVYAGISLEIALRLVEFFVQSALIWAFRRRHPTMTAV</sequence>
<keyword evidence="1" id="KW-1133">Transmembrane helix</keyword>
<feature type="transmembrane region" description="Helical" evidence="1">
    <location>
        <begin position="65"/>
        <end position="85"/>
    </location>
</feature>
<keyword evidence="1" id="KW-0472">Membrane</keyword>
<reference evidence="2" key="1">
    <citation type="journal article" date="2020" name="Nature">
        <title>Giant virus diversity and host interactions through global metagenomics.</title>
        <authorList>
            <person name="Schulz F."/>
            <person name="Roux S."/>
            <person name="Paez-Espino D."/>
            <person name="Jungbluth S."/>
            <person name="Walsh D.A."/>
            <person name="Denef V.J."/>
            <person name="McMahon K.D."/>
            <person name="Konstantinidis K.T."/>
            <person name="Eloe-Fadrosh E.A."/>
            <person name="Kyrpides N.C."/>
            <person name="Woyke T."/>
        </authorList>
    </citation>
    <scope>NUCLEOTIDE SEQUENCE</scope>
    <source>
        <strain evidence="2">GVMAG-M-3300027963-41</strain>
    </source>
</reference>
<dbReference type="AlphaFoldDB" id="A0A6C0LQX3"/>
<dbReference type="EMBL" id="MN740532">
    <property type="protein sequence ID" value="QHU31702.1"/>
    <property type="molecule type" value="Genomic_DNA"/>
</dbReference>
<evidence type="ECO:0000256" key="1">
    <source>
        <dbReference type="SAM" id="Phobius"/>
    </source>
</evidence>
<protein>
    <submittedName>
        <fullName evidence="2">Uncharacterized protein</fullName>
    </submittedName>
</protein>
<feature type="transmembrane region" description="Helical" evidence="1">
    <location>
        <begin position="97"/>
        <end position="114"/>
    </location>
</feature>
<accession>A0A6C0LQX3</accession>
<name>A0A6C0LQX3_9ZZZZ</name>
<keyword evidence="1" id="KW-0812">Transmembrane</keyword>
<evidence type="ECO:0000313" key="2">
    <source>
        <dbReference type="EMBL" id="QHU31702.1"/>
    </source>
</evidence>
<proteinExistence type="predicted"/>
<organism evidence="2">
    <name type="scientific">viral metagenome</name>
    <dbReference type="NCBI Taxonomy" id="1070528"/>
    <lineage>
        <taxon>unclassified sequences</taxon>
        <taxon>metagenomes</taxon>
        <taxon>organismal metagenomes</taxon>
    </lineage>
</organism>